<dbReference type="InterPro" id="IPR014544">
    <property type="entry name" value="UCP028408"/>
</dbReference>
<dbReference type="Pfam" id="PF11795">
    <property type="entry name" value="DUF3322"/>
    <property type="match status" value="1"/>
</dbReference>
<dbReference type="AlphaFoldDB" id="A0A845V6P5"/>
<evidence type="ECO:0000259" key="1">
    <source>
        <dbReference type="Pfam" id="PF09983"/>
    </source>
</evidence>
<evidence type="ECO:0000259" key="2">
    <source>
        <dbReference type="Pfam" id="PF11795"/>
    </source>
</evidence>
<evidence type="ECO:0000313" key="4">
    <source>
        <dbReference type="Proteomes" id="UP000484885"/>
    </source>
</evidence>
<dbReference type="RefSeq" id="WP_164211261.1">
    <property type="nucleotide sequence ID" value="NZ_JAAGSC010000041.1"/>
</dbReference>
<dbReference type="EMBL" id="JAAGSC010000041">
    <property type="protein sequence ID" value="NDY95861.1"/>
    <property type="molecule type" value="Genomic_DNA"/>
</dbReference>
<dbReference type="Proteomes" id="UP000484885">
    <property type="component" value="Unassembled WGS sequence"/>
</dbReference>
<keyword evidence="4" id="KW-1185">Reference proteome</keyword>
<feature type="domain" description="DUF3322" evidence="2">
    <location>
        <begin position="9"/>
        <end position="196"/>
    </location>
</feature>
<accession>A0A845V6P5</accession>
<gene>
    <name evidence="3" type="ORF">G3I74_08985</name>
</gene>
<name>A0A845V6P5_9GAMM</name>
<feature type="domain" description="Wadjet protein JetD C-terminal" evidence="1">
    <location>
        <begin position="219"/>
        <end position="392"/>
    </location>
</feature>
<dbReference type="InterPro" id="IPR024534">
    <property type="entry name" value="JetD_C"/>
</dbReference>
<reference evidence="3 4" key="1">
    <citation type="submission" date="2020-02" db="EMBL/GenBank/DDBJ databases">
        <authorList>
            <person name="Zhang X.-Y."/>
        </authorList>
    </citation>
    <scope>NUCLEOTIDE SEQUENCE [LARGE SCALE GENOMIC DNA]</scope>
    <source>
        <strain evidence="3 4">C33</strain>
    </source>
</reference>
<evidence type="ECO:0008006" key="5">
    <source>
        <dbReference type="Google" id="ProtNLM"/>
    </source>
</evidence>
<dbReference type="PIRSF" id="PIRSF028408">
    <property type="entry name" value="UCP028408"/>
    <property type="match status" value="1"/>
</dbReference>
<dbReference type="InterPro" id="IPR024537">
    <property type="entry name" value="DUF3322"/>
</dbReference>
<evidence type="ECO:0000313" key="3">
    <source>
        <dbReference type="EMBL" id="NDY95861.1"/>
    </source>
</evidence>
<organism evidence="3 4">
    <name type="scientific">Wenzhouxiangella limi</name>
    <dbReference type="NCBI Taxonomy" id="2707351"/>
    <lineage>
        <taxon>Bacteria</taxon>
        <taxon>Pseudomonadati</taxon>
        <taxon>Pseudomonadota</taxon>
        <taxon>Gammaproteobacteria</taxon>
        <taxon>Chromatiales</taxon>
        <taxon>Wenzhouxiangellaceae</taxon>
        <taxon>Wenzhouxiangella</taxon>
    </lineage>
</organism>
<protein>
    <recommendedName>
        <fullName evidence="5">Wadjet protein JetD C-terminal domain-containing protein</fullName>
    </recommendedName>
</protein>
<proteinExistence type="predicted"/>
<comment type="caution">
    <text evidence="3">The sequence shown here is derived from an EMBL/GenBank/DDBJ whole genome shotgun (WGS) entry which is preliminary data.</text>
</comment>
<sequence length="403" mass="46230">MSAKPWTRPPDLIAQLRRHWDSGRLLAERLEGQESLFPLKLRLRKAGSRDLAEDFDGLRAWVAELIEHSRERRGYGYAIEWRTVNHRTRGSNRLPQAILVPSAEDALRLIGKTAEARRFDQLAAQLLGEFHGLRGWLARRPLEALNRFDEWPQLRAILRYFSDHPRPGVYLRQLDIPGLDTKFIESRRGLVSELLDAVLPASAIDASATGAAAFNRRFGLASRPAQVRFRILDSRLAVQGLTDLSVPAEEFACLDLPIDQVFITENEINGLAFPAHPRSIVVFGLGYGLDRLAGIDWLRNACCWYWGDIDTHGFAILNRLRAKLPMVRSFLMDRATLDAHRELWGREPDDRRFLGELTRLDEAEQALYRALRDDLLSPGLRLEQERIRYVWLAAFLERVQMAR</sequence>
<dbReference type="Pfam" id="PF09983">
    <property type="entry name" value="JetD_C"/>
    <property type="match status" value="1"/>
</dbReference>